<evidence type="ECO:0000256" key="2">
    <source>
        <dbReference type="ARBA" id="ARBA00005369"/>
    </source>
</evidence>
<dbReference type="Proteomes" id="UP001595816">
    <property type="component" value="Unassembled WGS sequence"/>
</dbReference>
<keyword evidence="7" id="KW-0808">Transferase</keyword>
<name>A0ABV8LZB1_9ACTN</name>
<evidence type="ECO:0000256" key="10">
    <source>
        <dbReference type="ARBA" id="ARBA00031323"/>
    </source>
</evidence>
<dbReference type="RefSeq" id="WP_253760668.1">
    <property type="nucleotide sequence ID" value="NZ_JAMZDZ010000001.1"/>
</dbReference>
<keyword evidence="5" id="KW-0963">Cytoplasm</keyword>
<evidence type="ECO:0000256" key="9">
    <source>
        <dbReference type="ARBA" id="ARBA00030757"/>
    </source>
</evidence>
<dbReference type="PROSITE" id="PS01279">
    <property type="entry name" value="PCMT"/>
    <property type="match status" value="1"/>
</dbReference>
<evidence type="ECO:0000256" key="5">
    <source>
        <dbReference type="ARBA" id="ARBA00022490"/>
    </source>
</evidence>
<comment type="subcellular location">
    <subcellularLocation>
        <location evidence="1">Cytoplasm</location>
    </subcellularLocation>
</comment>
<dbReference type="EC" id="2.1.1.77" evidence="3"/>
<dbReference type="PROSITE" id="PS00414">
    <property type="entry name" value="PROFILIN"/>
    <property type="match status" value="1"/>
</dbReference>
<dbReference type="PANTHER" id="PTHR11579">
    <property type="entry name" value="PROTEIN-L-ISOASPARTATE O-METHYLTRANSFERASE"/>
    <property type="match status" value="1"/>
</dbReference>
<evidence type="ECO:0000256" key="1">
    <source>
        <dbReference type="ARBA" id="ARBA00004496"/>
    </source>
</evidence>
<accession>A0ABV8LZB1</accession>
<evidence type="ECO:0000256" key="11">
    <source>
        <dbReference type="ARBA" id="ARBA00031350"/>
    </source>
</evidence>
<dbReference type="EMBL" id="JBHSAY010000024">
    <property type="protein sequence ID" value="MFC4135683.1"/>
    <property type="molecule type" value="Genomic_DNA"/>
</dbReference>
<keyword evidence="8" id="KW-0949">S-adenosyl-L-methionine</keyword>
<proteinExistence type="inferred from homology"/>
<keyword evidence="13" id="KW-1185">Reference proteome</keyword>
<dbReference type="GO" id="GO:0008168">
    <property type="term" value="F:methyltransferase activity"/>
    <property type="evidence" value="ECO:0007669"/>
    <property type="project" value="UniProtKB-KW"/>
</dbReference>
<comment type="caution">
    <text evidence="12">The sequence shown here is derived from an EMBL/GenBank/DDBJ whole genome shotgun (WGS) entry which is preliminary data.</text>
</comment>
<evidence type="ECO:0000256" key="3">
    <source>
        <dbReference type="ARBA" id="ARBA00011890"/>
    </source>
</evidence>
<evidence type="ECO:0000256" key="7">
    <source>
        <dbReference type="ARBA" id="ARBA00022679"/>
    </source>
</evidence>
<dbReference type="Gene3D" id="3.40.50.150">
    <property type="entry name" value="Vaccinia Virus protein VP39"/>
    <property type="match status" value="1"/>
</dbReference>
<dbReference type="InterPro" id="IPR027310">
    <property type="entry name" value="Profilin_CS"/>
</dbReference>
<gene>
    <name evidence="12" type="ORF">ACFOZ4_34150</name>
</gene>
<evidence type="ECO:0000313" key="12">
    <source>
        <dbReference type="EMBL" id="MFC4135683.1"/>
    </source>
</evidence>
<dbReference type="SUPFAM" id="SSF53335">
    <property type="entry name" value="S-adenosyl-L-methionine-dependent methyltransferases"/>
    <property type="match status" value="1"/>
</dbReference>
<reference evidence="13" key="1">
    <citation type="journal article" date="2019" name="Int. J. Syst. Evol. Microbiol.">
        <title>The Global Catalogue of Microorganisms (GCM) 10K type strain sequencing project: providing services to taxonomists for standard genome sequencing and annotation.</title>
        <authorList>
            <consortium name="The Broad Institute Genomics Platform"/>
            <consortium name="The Broad Institute Genome Sequencing Center for Infectious Disease"/>
            <person name="Wu L."/>
            <person name="Ma J."/>
        </authorList>
    </citation>
    <scope>NUCLEOTIDE SEQUENCE [LARGE SCALE GENOMIC DNA]</scope>
    <source>
        <strain evidence="13">CGMCC 4.7289</strain>
    </source>
</reference>
<dbReference type="InterPro" id="IPR029063">
    <property type="entry name" value="SAM-dependent_MTases_sf"/>
</dbReference>
<protein>
    <recommendedName>
        <fullName evidence="4">Protein-L-isoaspartate O-methyltransferase</fullName>
        <ecNumber evidence="3">2.1.1.77</ecNumber>
    </recommendedName>
    <alternativeName>
        <fullName evidence="11">L-isoaspartyl protein carboxyl methyltransferase</fullName>
    </alternativeName>
    <alternativeName>
        <fullName evidence="9">Protein L-isoaspartyl methyltransferase</fullName>
    </alternativeName>
    <alternativeName>
        <fullName evidence="10">Protein-beta-aspartate methyltransferase</fullName>
    </alternativeName>
</protein>
<dbReference type="GO" id="GO:0032259">
    <property type="term" value="P:methylation"/>
    <property type="evidence" value="ECO:0007669"/>
    <property type="project" value="UniProtKB-KW"/>
</dbReference>
<dbReference type="InterPro" id="IPR000682">
    <property type="entry name" value="PCMT"/>
</dbReference>
<evidence type="ECO:0000256" key="6">
    <source>
        <dbReference type="ARBA" id="ARBA00022603"/>
    </source>
</evidence>
<dbReference type="Pfam" id="PF01135">
    <property type="entry name" value="PCMT"/>
    <property type="match status" value="1"/>
</dbReference>
<sequence length="383" mass="42182">MTAWQPYAEELAETLTGTGVLAPGWREAFLHTPRHVFVPYFYDGDTKVAADSPEGLKAVYADESLVTQLAPDPRGADYSWPTSSSTRPSLMAQMLSLLDVTEGEKVLEIGTGTGYNAALLSYRLGDTNVISIDIDPTLVETARARLADLGHRPFLTAGDGAAGVADRAPYSRIIATAAVATIPPAWISQLVHGGRIVTDIRGELASALLVADKNTDTSVRGRFRDTPGHFMWLRARADNPLRLGDAPSATFDFTNPQRDSSEIPADAFDERDFLFLLQLAMPSLGPVGKQLPDGRPGVFLHSEDDYSWVQFEAKHGDERTGVAFGGPRALWPQIAELWQRWYEWKLPGVRRFGMTAYTDGRCHIWLDHEYAIVLTHTNREEAA</sequence>
<evidence type="ECO:0000256" key="8">
    <source>
        <dbReference type="ARBA" id="ARBA00022691"/>
    </source>
</evidence>
<comment type="similarity">
    <text evidence="2">Belongs to the methyltransferase superfamily. L-isoaspartyl/D-aspartyl protein methyltransferase family.</text>
</comment>
<dbReference type="PANTHER" id="PTHR11579:SF0">
    <property type="entry name" value="PROTEIN-L-ISOASPARTATE(D-ASPARTATE) O-METHYLTRANSFERASE"/>
    <property type="match status" value="1"/>
</dbReference>
<evidence type="ECO:0000313" key="13">
    <source>
        <dbReference type="Proteomes" id="UP001595816"/>
    </source>
</evidence>
<evidence type="ECO:0000256" key="4">
    <source>
        <dbReference type="ARBA" id="ARBA00013346"/>
    </source>
</evidence>
<dbReference type="CDD" id="cd02440">
    <property type="entry name" value="AdoMet_MTases"/>
    <property type="match status" value="1"/>
</dbReference>
<organism evidence="12 13">
    <name type="scientific">Hamadaea flava</name>
    <dbReference type="NCBI Taxonomy" id="1742688"/>
    <lineage>
        <taxon>Bacteria</taxon>
        <taxon>Bacillati</taxon>
        <taxon>Actinomycetota</taxon>
        <taxon>Actinomycetes</taxon>
        <taxon>Micromonosporales</taxon>
        <taxon>Micromonosporaceae</taxon>
        <taxon>Hamadaea</taxon>
    </lineage>
</organism>
<keyword evidence="6 12" id="KW-0489">Methyltransferase</keyword>